<gene>
    <name evidence="2" type="ORF">CVT24_001290</name>
</gene>
<dbReference type="InParanoid" id="A0A409YZ63"/>
<accession>A0A409YZ63</accession>
<evidence type="ECO:0000256" key="1">
    <source>
        <dbReference type="SAM" id="MobiDB-lite"/>
    </source>
</evidence>
<feature type="compositionally biased region" description="Basic and acidic residues" evidence="1">
    <location>
        <begin position="159"/>
        <end position="173"/>
    </location>
</feature>
<dbReference type="AlphaFoldDB" id="A0A409YZ63"/>
<keyword evidence="3" id="KW-1185">Reference proteome</keyword>
<name>A0A409YZ63_9AGAR</name>
<organism evidence="2 3">
    <name type="scientific">Panaeolus cyanescens</name>
    <dbReference type="NCBI Taxonomy" id="181874"/>
    <lineage>
        <taxon>Eukaryota</taxon>
        <taxon>Fungi</taxon>
        <taxon>Dikarya</taxon>
        <taxon>Basidiomycota</taxon>
        <taxon>Agaricomycotina</taxon>
        <taxon>Agaricomycetes</taxon>
        <taxon>Agaricomycetidae</taxon>
        <taxon>Agaricales</taxon>
        <taxon>Agaricineae</taxon>
        <taxon>Galeropsidaceae</taxon>
        <taxon>Panaeolus</taxon>
    </lineage>
</organism>
<dbReference type="OrthoDB" id="3351042at2759"/>
<comment type="caution">
    <text evidence="2">The sequence shown here is derived from an EMBL/GenBank/DDBJ whole genome shotgun (WGS) entry which is preliminary data.</text>
</comment>
<protein>
    <submittedName>
        <fullName evidence="2">Uncharacterized protein</fullName>
    </submittedName>
</protein>
<evidence type="ECO:0000313" key="2">
    <source>
        <dbReference type="EMBL" id="PPR08248.1"/>
    </source>
</evidence>
<reference evidence="2 3" key="1">
    <citation type="journal article" date="2018" name="Evol. Lett.">
        <title>Horizontal gene cluster transfer increased hallucinogenic mushroom diversity.</title>
        <authorList>
            <person name="Reynolds H.T."/>
            <person name="Vijayakumar V."/>
            <person name="Gluck-Thaler E."/>
            <person name="Korotkin H.B."/>
            <person name="Matheny P.B."/>
            <person name="Slot J.C."/>
        </authorList>
    </citation>
    <scope>NUCLEOTIDE SEQUENCE [LARGE SCALE GENOMIC DNA]</scope>
    <source>
        <strain evidence="2 3">2629</strain>
    </source>
</reference>
<proteinExistence type="predicted"/>
<dbReference type="Proteomes" id="UP000284842">
    <property type="component" value="Unassembled WGS sequence"/>
</dbReference>
<evidence type="ECO:0000313" key="3">
    <source>
        <dbReference type="Proteomes" id="UP000284842"/>
    </source>
</evidence>
<dbReference type="EMBL" id="NHTK01000064">
    <property type="protein sequence ID" value="PPR08248.1"/>
    <property type="molecule type" value="Genomic_DNA"/>
</dbReference>
<dbReference type="STRING" id="181874.A0A409YZ63"/>
<sequence length="376" mass="40795">MGPVSDAVVSTFGSSIMVEIGLKAGFEGATKLANDLVFSKPINKIVPIHSDRLDTTGVKVLLITLQFKSTMEDAALGFYRSSVHDDTSLFATVKDYLAVEKGWFSPYLFASARRPIIPRSMKPDVVFCHGPFLSGDYQIGETLLNESASVIALCPDPPAEAKEDPTPSEEHGTAKLGQRLKDISIPSISNLFSRSRSPSPDAELAAVPPPPIPRRMVILVVGLKPHRKLWTSSARPGESVINYVLLNGCPSVVVPVKTGAPLLAWDGLTLEQLWEVKLPASEGEKSPDGKFEGIVDVLFEYMDLCVEWDRVTLGDDVSDVVLDDQGVVEDGETAKKEALKDALSLLVAAAVKSKNSKEAREELDEDRAGIAMWRIP</sequence>
<feature type="region of interest" description="Disordered" evidence="1">
    <location>
        <begin position="157"/>
        <end position="176"/>
    </location>
</feature>